<dbReference type="EMBL" id="JPPY01000209">
    <property type="protein sequence ID" value="KND26488.1"/>
    <property type="molecule type" value="Genomic_DNA"/>
</dbReference>
<comment type="caution">
    <text evidence="2">The sequence shown here is derived from an EMBL/GenBank/DDBJ whole genome shotgun (WGS) entry which is preliminary data.</text>
</comment>
<organism evidence="2 3">
    <name type="scientific">Streptomyces acidiscabies</name>
    <dbReference type="NCBI Taxonomy" id="42234"/>
    <lineage>
        <taxon>Bacteria</taxon>
        <taxon>Bacillati</taxon>
        <taxon>Actinomycetota</taxon>
        <taxon>Actinomycetes</taxon>
        <taxon>Kitasatosporales</taxon>
        <taxon>Streptomycetaceae</taxon>
        <taxon>Streptomyces</taxon>
    </lineage>
</organism>
<dbReference type="SUPFAM" id="SSF53448">
    <property type="entry name" value="Nucleotide-diphospho-sugar transferases"/>
    <property type="match status" value="1"/>
</dbReference>
<accession>A0A0L0JLJ6</accession>
<evidence type="ECO:0000313" key="3">
    <source>
        <dbReference type="Proteomes" id="UP000037151"/>
    </source>
</evidence>
<dbReference type="AlphaFoldDB" id="A0A0L0JLJ6"/>
<evidence type="ECO:0000313" key="2">
    <source>
        <dbReference type="EMBL" id="KND26488.1"/>
    </source>
</evidence>
<dbReference type="InterPro" id="IPR005835">
    <property type="entry name" value="NTP_transferase_dom"/>
</dbReference>
<dbReference type="Proteomes" id="UP000037151">
    <property type="component" value="Unassembled WGS sequence"/>
</dbReference>
<dbReference type="OrthoDB" id="9803871at2"/>
<dbReference type="PANTHER" id="PTHR42883:SF2">
    <property type="entry name" value="THYMIDYLYLTRANSFERASE"/>
    <property type="match status" value="1"/>
</dbReference>
<dbReference type="GO" id="GO:0016740">
    <property type="term" value="F:transferase activity"/>
    <property type="evidence" value="ECO:0007669"/>
    <property type="project" value="UniProtKB-KW"/>
</dbReference>
<dbReference type="CDD" id="cd04189">
    <property type="entry name" value="G1P_TT_long"/>
    <property type="match status" value="1"/>
</dbReference>
<evidence type="ECO:0000259" key="1">
    <source>
        <dbReference type="Pfam" id="PF00483"/>
    </source>
</evidence>
<name>A0A0L0JLJ6_9ACTN</name>
<dbReference type="Pfam" id="PF00483">
    <property type="entry name" value="NTP_transferase"/>
    <property type="match status" value="1"/>
</dbReference>
<dbReference type="RefSeq" id="WP_050374528.1">
    <property type="nucleotide sequence ID" value="NZ_KQ257833.1"/>
</dbReference>
<feature type="domain" description="Nucleotidyl transferase" evidence="1">
    <location>
        <begin position="2"/>
        <end position="235"/>
    </location>
</feature>
<dbReference type="InterPro" id="IPR005908">
    <property type="entry name" value="G1P_thy_trans_l"/>
</dbReference>
<keyword evidence="2" id="KW-0808">Transferase</keyword>
<gene>
    <name evidence="2" type="ORF">IQ63_36610</name>
</gene>
<reference evidence="3" key="1">
    <citation type="submission" date="2014-07" db="EMBL/GenBank/DDBJ databases">
        <title>Genome sequencing of plant-pathogenic Streptomyces species.</title>
        <authorList>
            <person name="Harrison J."/>
            <person name="Sapp M."/>
            <person name="Thwaites R."/>
            <person name="Studholme D.J."/>
        </authorList>
    </citation>
    <scope>NUCLEOTIDE SEQUENCE [LARGE SCALE GENOMIC DNA]</scope>
    <source>
        <strain evidence="3">NCPPB 4445</strain>
    </source>
</reference>
<dbReference type="PATRIC" id="fig|42234.21.peg.7536"/>
<dbReference type="InterPro" id="IPR029044">
    <property type="entry name" value="Nucleotide-diphossugar_trans"/>
</dbReference>
<dbReference type="NCBIfam" id="TIGR01208">
    <property type="entry name" value="rmlA_long"/>
    <property type="match status" value="1"/>
</dbReference>
<dbReference type="PANTHER" id="PTHR42883">
    <property type="entry name" value="GLUCOSE-1-PHOSPHATE THYMIDYLTRANSFERASE"/>
    <property type="match status" value="1"/>
</dbReference>
<proteinExistence type="predicted"/>
<sequence length="355" mass="37859">MKALVLSGGSGTRLRPITHTSAKQLVPVANKPVLFYGLEAIAEAGIVDVGIVVGATGEEIREAVGDGSRFGLEITYIQQHAPLGLAHAVIVAREFLGDDDFVMYLGDNFIVGGIAPLVDDFRAERPEARILLTKVADPSSFGVATLDAEGQLVALEEKPPRPKSDLALVGVFLFTPVIHEAVAAIEPSARGELEISDAIQWLLDRGREVRSTIISGYWKDTGNVADMLEVNRSVLDHIEMALDGTVDEHSEIIGRVRVEAGAQVLGSRIVGPAIIGADSVIKDAYVGPYTAVAERCRIEDSEIEYSIVLVGASLTGVRRVEASLIGRHVTVTPASRPTAAHRLVLGDHSEVRISA</sequence>
<protein>
    <submittedName>
        <fullName evidence="2">Glucose-1-phosphate thymidylyltransferase</fullName>
    </submittedName>
</protein>
<dbReference type="Gene3D" id="3.90.550.10">
    <property type="entry name" value="Spore Coat Polysaccharide Biosynthesis Protein SpsA, Chain A"/>
    <property type="match status" value="1"/>
</dbReference>